<proteinExistence type="predicted"/>
<evidence type="ECO:0000256" key="2">
    <source>
        <dbReference type="SAM" id="Phobius"/>
    </source>
</evidence>
<gene>
    <name evidence="3" type="ORF">PENFLA_c103G01486</name>
</gene>
<feature type="region of interest" description="Disordered" evidence="1">
    <location>
        <begin position="396"/>
        <end position="420"/>
    </location>
</feature>
<sequence>MRLNTAAAMIRMRLIIFSLTITWLATASLSSATVHFAVVLRDRAKSDLVTPSDSILDITFQNLMDNVVDGMVIVALVSALFSTFGLILVVYPKWLQENCAARIYYGCIQIVVSLIVLSLGGWIASRVHGFQTSFEIFDRGHIPYYNIMYYGAVGLASFGSLVVIASFVCFVVHTRRTRAVKNELLSGIFCLGGMTYTPFNDDDDAYRPELPDLWERTPSYAPTPGYPDREWTPSVICPSPDPEDIVGECSPSLHQHPSDQQRFDPVVERADGCAWDEQSPDRIHYQIEWRVKLNNRVVVKDTKQDLTEPPRSYWEQIKEDACNILRRKTARGRRVRLDDTDMVLSVNSQRDIDKHFEGTSIDWTVVEKQLLAWAYLFRRGKKIRLQISINYIEDSGPLPSRTDKRGKSSVTTRMLADRDA</sequence>
<protein>
    <submittedName>
        <fullName evidence="3">Uncharacterized protein</fullName>
    </submittedName>
</protein>
<keyword evidence="2" id="KW-1133">Transmembrane helix</keyword>
<accession>A0A1V6S7W9</accession>
<evidence type="ECO:0000313" key="3">
    <source>
        <dbReference type="EMBL" id="OQE09693.1"/>
    </source>
</evidence>
<organism evidence="3 4">
    <name type="scientific">Penicillium flavigenum</name>
    <dbReference type="NCBI Taxonomy" id="254877"/>
    <lineage>
        <taxon>Eukaryota</taxon>
        <taxon>Fungi</taxon>
        <taxon>Dikarya</taxon>
        <taxon>Ascomycota</taxon>
        <taxon>Pezizomycotina</taxon>
        <taxon>Eurotiomycetes</taxon>
        <taxon>Eurotiomycetidae</taxon>
        <taxon>Eurotiales</taxon>
        <taxon>Aspergillaceae</taxon>
        <taxon>Penicillium</taxon>
    </lineage>
</organism>
<keyword evidence="2" id="KW-0812">Transmembrane</keyword>
<keyword evidence="2" id="KW-0472">Membrane</keyword>
<dbReference type="STRING" id="254877.A0A1V6S7W9"/>
<feature type="transmembrane region" description="Helical" evidence="2">
    <location>
        <begin position="147"/>
        <end position="172"/>
    </location>
</feature>
<dbReference type="EMBL" id="MLQL01000103">
    <property type="protein sequence ID" value="OQE09693.1"/>
    <property type="molecule type" value="Genomic_DNA"/>
</dbReference>
<evidence type="ECO:0000313" key="4">
    <source>
        <dbReference type="Proteomes" id="UP000191342"/>
    </source>
</evidence>
<dbReference type="OrthoDB" id="4232626at2759"/>
<feature type="transmembrane region" description="Helical" evidence="2">
    <location>
        <begin position="103"/>
        <end position="124"/>
    </location>
</feature>
<keyword evidence="4" id="KW-1185">Reference proteome</keyword>
<dbReference type="Proteomes" id="UP000191342">
    <property type="component" value="Unassembled WGS sequence"/>
</dbReference>
<comment type="caution">
    <text evidence="3">The sequence shown here is derived from an EMBL/GenBank/DDBJ whole genome shotgun (WGS) entry which is preliminary data.</text>
</comment>
<dbReference type="AlphaFoldDB" id="A0A1V6S7W9"/>
<name>A0A1V6S7W9_9EURO</name>
<evidence type="ECO:0000256" key="1">
    <source>
        <dbReference type="SAM" id="MobiDB-lite"/>
    </source>
</evidence>
<feature type="transmembrane region" description="Helical" evidence="2">
    <location>
        <begin position="70"/>
        <end position="91"/>
    </location>
</feature>
<reference evidence="4" key="1">
    <citation type="journal article" date="2017" name="Nat. Microbiol.">
        <title>Global analysis of biosynthetic gene clusters reveals vast potential of secondary metabolite production in Penicillium species.</title>
        <authorList>
            <person name="Nielsen J.C."/>
            <person name="Grijseels S."/>
            <person name="Prigent S."/>
            <person name="Ji B."/>
            <person name="Dainat J."/>
            <person name="Nielsen K.F."/>
            <person name="Frisvad J.C."/>
            <person name="Workman M."/>
            <person name="Nielsen J."/>
        </authorList>
    </citation>
    <scope>NUCLEOTIDE SEQUENCE [LARGE SCALE GENOMIC DNA]</scope>
    <source>
        <strain evidence="4">IBT 14082</strain>
    </source>
</reference>